<gene>
    <name evidence="1" type="ORF">CO711_22475</name>
</gene>
<name>A0ABM6NYY9_BURCE</name>
<dbReference type="Proteomes" id="UP000218103">
    <property type="component" value="Chromosome 3"/>
</dbReference>
<organism evidence="1 2">
    <name type="scientific">Burkholderia cepacia</name>
    <name type="common">Pseudomonas cepacia</name>
    <dbReference type="NCBI Taxonomy" id="292"/>
    <lineage>
        <taxon>Bacteria</taxon>
        <taxon>Pseudomonadati</taxon>
        <taxon>Pseudomonadota</taxon>
        <taxon>Betaproteobacteria</taxon>
        <taxon>Burkholderiales</taxon>
        <taxon>Burkholderiaceae</taxon>
        <taxon>Burkholderia</taxon>
        <taxon>Burkholderia cepacia complex</taxon>
    </lineage>
</organism>
<reference evidence="2" key="1">
    <citation type="submission" date="2017-09" db="EMBL/GenBank/DDBJ databases">
        <title>FDA dAtabase for Regulatory Grade micrObial Sequences (FDA-ARGOS): Supporting development and validation of Infectious Disease Dx tests.</title>
        <authorList>
            <person name="Minogue T."/>
            <person name="Wolcott M."/>
            <person name="Wasieloski L."/>
            <person name="Aguilar W."/>
            <person name="Moore D."/>
            <person name="Tallon L.J."/>
            <person name="Sadzewicz L."/>
            <person name="Ott S."/>
            <person name="Zhao X."/>
            <person name="Nagaraj S."/>
            <person name="Vavikolanu K."/>
            <person name="Aluvathingal J."/>
            <person name="Nadendla S."/>
            <person name="Sichtig H."/>
        </authorList>
    </citation>
    <scope>NUCLEOTIDE SEQUENCE [LARGE SCALE GENOMIC DNA]</scope>
    <source>
        <strain evidence="2">FDAARGOS_388</strain>
    </source>
</reference>
<dbReference type="EMBL" id="CP023520">
    <property type="protein sequence ID" value="ATF80148.1"/>
    <property type="molecule type" value="Genomic_DNA"/>
</dbReference>
<keyword evidence="2" id="KW-1185">Reference proteome</keyword>
<evidence type="ECO:0000313" key="2">
    <source>
        <dbReference type="Proteomes" id="UP000218103"/>
    </source>
</evidence>
<proteinExistence type="predicted"/>
<accession>A0ABM6NYY9</accession>
<protein>
    <submittedName>
        <fullName evidence="1">Uncharacterized protein</fullName>
    </submittedName>
</protein>
<evidence type="ECO:0000313" key="1">
    <source>
        <dbReference type="EMBL" id="ATF80148.1"/>
    </source>
</evidence>
<sequence>MSGVAPAAIRARSGGSPCIGRLLQRVVDNGHQGVAYPCFGAVDTRFIAEPFRRRRRAVVTAIGHAAASVSNASGSHRAGAGRNDVDYPALASVVPV</sequence>